<dbReference type="RefSeq" id="WP_029072647.1">
    <property type="nucleotide sequence ID" value="NZ_FNNF01000026.1"/>
</dbReference>
<dbReference type="AlphaFoldDB" id="A0A1H2UYU8"/>
<keyword evidence="1" id="KW-0732">Signal</keyword>
<reference evidence="2 3" key="1">
    <citation type="submission" date="2016-10" db="EMBL/GenBank/DDBJ databases">
        <authorList>
            <person name="de Groot N.N."/>
        </authorList>
    </citation>
    <scope>NUCLEOTIDE SEQUENCE [LARGE SCALE GENOMIC DNA]</scope>
    <source>
        <strain evidence="2 3">S3b</strain>
    </source>
</reference>
<proteinExistence type="predicted"/>
<evidence type="ECO:0000256" key="1">
    <source>
        <dbReference type="SAM" id="SignalP"/>
    </source>
</evidence>
<sequence length="149" mass="17122">MKKLIKLLFVFTLISTMMIALQTKVDAKAKYYVYEGALAPYKYKTPHTVRAVLKKNKMTLKGSYVKYRCKIGNKKKLFTEGKKVKSYSKKFVKTFKLSKKVKYYGIGGDGPLRDPYTKKEFNNVLKHPNGLGLYIIVKNNVVVEAYLCS</sequence>
<accession>A0A1H2UYU8</accession>
<organism evidence="2 3">
    <name type="scientific">Kandleria vitulina</name>
    <dbReference type="NCBI Taxonomy" id="1630"/>
    <lineage>
        <taxon>Bacteria</taxon>
        <taxon>Bacillati</taxon>
        <taxon>Bacillota</taxon>
        <taxon>Erysipelotrichia</taxon>
        <taxon>Erysipelotrichales</taxon>
        <taxon>Coprobacillaceae</taxon>
        <taxon>Kandleria</taxon>
    </lineage>
</organism>
<evidence type="ECO:0000313" key="2">
    <source>
        <dbReference type="EMBL" id="SDW61256.1"/>
    </source>
</evidence>
<dbReference type="EMBL" id="FNNF01000026">
    <property type="protein sequence ID" value="SDW61256.1"/>
    <property type="molecule type" value="Genomic_DNA"/>
</dbReference>
<dbReference type="Proteomes" id="UP000182429">
    <property type="component" value="Unassembled WGS sequence"/>
</dbReference>
<feature type="signal peptide" evidence="1">
    <location>
        <begin position="1"/>
        <end position="22"/>
    </location>
</feature>
<protein>
    <submittedName>
        <fullName evidence="2">Uncharacterized protein</fullName>
    </submittedName>
</protein>
<name>A0A1H2UYU8_9FIRM</name>
<evidence type="ECO:0000313" key="3">
    <source>
        <dbReference type="Proteomes" id="UP000182429"/>
    </source>
</evidence>
<feature type="chain" id="PRO_5039214011" evidence="1">
    <location>
        <begin position="23"/>
        <end position="149"/>
    </location>
</feature>
<gene>
    <name evidence="2" type="ORF">SAMN04487759_12610</name>
</gene>